<feature type="region of interest" description="Domain I, interacts with DnaA modulators" evidence="8">
    <location>
        <begin position="1"/>
        <end position="186"/>
    </location>
</feature>
<feature type="domain" description="AAA+ ATPase" evidence="13">
    <location>
        <begin position="266"/>
        <end position="402"/>
    </location>
</feature>
<feature type="region of interest" description="Domain III, AAA+ region" evidence="8">
    <location>
        <begin position="233"/>
        <end position="449"/>
    </location>
</feature>
<dbReference type="Pfam" id="PF08299">
    <property type="entry name" value="Bac_DnaA_C"/>
    <property type="match status" value="1"/>
</dbReference>
<dbReference type="SMART" id="SM00760">
    <property type="entry name" value="Bac_DnaA_C"/>
    <property type="match status" value="1"/>
</dbReference>
<dbReference type="RefSeq" id="WP_309956352.1">
    <property type="nucleotide sequence ID" value="NZ_JAVDUJ010000001.1"/>
</dbReference>
<evidence type="ECO:0000256" key="7">
    <source>
        <dbReference type="ARBA" id="ARBA00023125"/>
    </source>
</evidence>
<keyword evidence="5 8" id="KW-0067">ATP-binding</keyword>
<dbReference type="Gene3D" id="3.40.50.300">
    <property type="entry name" value="P-loop containing nucleotide triphosphate hydrolases"/>
    <property type="match status" value="1"/>
</dbReference>
<keyword evidence="2 8" id="KW-0963">Cytoplasm</keyword>
<evidence type="ECO:0000256" key="6">
    <source>
        <dbReference type="ARBA" id="ARBA00023121"/>
    </source>
</evidence>
<feature type="domain" description="Chromosomal replication initiator DnaA C-terminal" evidence="14">
    <location>
        <begin position="478"/>
        <end position="547"/>
    </location>
</feature>
<dbReference type="InterPro" id="IPR038454">
    <property type="entry name" value="DnaA_N_sf"/>
</dbReference>
<keyword evidence="16" id="KW-1185">Reference proteome</keyword>
<dbReference type="InterPro" id="IPR013317">
    <property type="entry name" value="DnaA_dom"/>
</dbReference>
<dbReference type="EMBL" id="JAVDUJ010000001">
    <property type="protein sequence ID" value="MDR6939574.1"/>
    <property type="molecule type" value="Genomic_DNA"/>
</dbReference>
<organism evidence="15 16">
    <name type="scientific">Arcanobacterium hippocoleae</name>
    <dbReference type="NCBI Taxonomy" id="149017"/>
    <lineage>
        <taxon>Bacteria</taxon>
        <taxon>Bacillati</taxon>
        <taxon>Actinomycetota</taxon>
        <taxon>Actinomycetes</taxon>
        <taxon>Actinomycetales</taxon>
        <taxon>Actinomycetaceae</taxon>
        <taxon>Arcanobacterium</taxon>
    </lineage>
</organism>
<reference evidence="15 16" key="1">
    <citation type="submission" date="2023-07" db="EMBL/GenBank/DDBJ databases">
        <title>Sequencing the genomes of 1000 actinobacteria strains.</title>
        <authorList>
            <person name="Klenk H.-P."/>
        </authorList>
    </citation>
    <scope>NUCLEOTIDE SEQUENCE [LARGE SCALE GENOMIC DNA]</scope>
    <source>
        <strain evidence="15 16">DSM 15539</strain>
    </source>
</reference>
<feature type="compositionally biased region" description="Basic and acidic residues" evidence="12">
    <location>
        <begin position="92"/>
        <end position="107"/>
    </location>
</feature>
<dbReference type="CDD" id="cd06571">
    <property type="entry name" value="Bac_DnaA_C"/>
    <property type="match status" value="1"/>
</dbReference>
<dbReference type="SUPFAM" id="SSF52540">
    <property type="entry name" value="P-loop containing nucleoside triphosphate hydrolases"/>
    <property type="match status" value="1"/>
</dbReference>
<evidence type="ECO:0000259" key="13">
    <source>
        <dbReference type="SMART" id="SM00382"/>
    </source>
</evidence>
<keyword evidence="7 8" id="KW-0238">DNA-binding</keyword>
<comment type="caution">
    <text evidence="15">The sequence shown here is derived from an EMBL/GenBank/DDBJ whole genome shotgun (WGS) entry which is preliminary data.</text>
</comment>
<evidence type="ECO:0000256" key="5">
    <source>
        <dbReference type="ARBA" id="ARBA00022840"/>
    </source>
</evidence>
<comment type="caution">
    <text evidence="8">Lacks conserved residue(s) required for the propagation of feature annotation.</text>
</comment>
<dbReference type="PRINTS" id="PR00051">
    <property type="entry name" value="DNAA"/>
</dbReference>
<dbReference type="PANTHER" id="PTHR30050:SF2">
    <property type="entry name" value="CHROMOSOMAL REPLICATION INITIATOR PROTEIN DNAA"/>
    <property type="match status" value="1"/>
</dbReference>
<feature type="binding site" evidence="8">
    <location>
        <position position="281"/>
    </location>
    <ligand>
        <name>ATP</name>
        <dbReference type="ChEBI" id="CHEBI:30616"/>
    </ligand>
</feature>
<evidence type="ECO:0000313" key="15">
    <source>
        <dbReference type="EMBL" id="MDR6939574.1"/>
    </source>
</evidence>
<accession>A0ABU1T2Q2</accession>
<evidence type="ECO:0000313" key="16">
    <source>
        <dbReference type="Proteomes" id="UP001266099"/>
    </source>
</evidence>
<comment type="subunit">
    <text evidence="8">Oligomerizes as a right-handed, spiral filament on DNA at oriC.</text>
</comment>
<dbReference type="Gene3D" id="1.10.1750.10">
    <property type="match status" value="1"/>
</dbReference>
<feature type="binding site" evidence="8">
    <location>
        <position position="280"/>
    </location>
    <ligand>
        <name>ATP</name>
        <dbReference type="ChEBI" id="CHEBI:30616"/>
    </ligand>
</feature>
<dbReference type="Proteomes" id="UP001266099">
    <property type="component" value="Unassembled WGS sequence"/>
</dbReference>
<evidence type="ECO:0000256" key="4">
    <source>
        <dbReference type="ARBA" id="ARBA00022741"/>
    </source>
</evidence>
<evidence type="ECO:0000256" key="2">
    <source>
        <dbReference type="ARBA" id="ARBA00022490"/>
    </source>
</evidence>
<dbReference type="InterPro" id="IPR013159">
    <property type="entry name" value="DnaA_C"/>
</dbReference>
<dbReference type="Pfam" id="PF00308">
    <property type="entry name" value="Bac_DnaA"/>
    <property type="match status" value="1"/>
</dbReference>
<dbReference type="InterPro" id="IPR001957">
    <property type="entry name" value="Chromosome_initiator_DnaA"/>
</dbReference>
<dbReference type="NCBIfam" id="NF010686">
    <property type="entry name" value="PRK14086.1"/>
    <property type="match status" value="1"/>
</dbReference>
<keyword evidence="3 8" id="KW-0235">DNA replication</keyword>
<dbReference type="InterPro" id="IPR003593">
    <property type="entry name" value="AAA+_ATPase"/>
</dbReference>
<comment type="domain">
    <text evidence="8">Domain I is involved in oligomerization and binding regulators, domain II is flexibile and of varying length in different bacteria, domain III forms the AAA+ region, while domain IV binds dsDNA.</text>
</comment>
<dbReference type="InterPro" id="IPR010921">
    <property type="entry name" value="Trp_repressor/repl_initiator"/>
</dbReference>
<dbReference type="Gene3D" id="3.30.300.180">
    <property type="match status" value="1"/>
</dbReference>
<evidence type="ECO:0000256" key="8">
    <source>
        <dbReference type="HAMAP-Rule" id="MF_00377"/>
    </source>
</evidence>
<dbReference type="InterPro" id="IPR027417">
    <property type="entry name" value="P-loop_NTPase"/>
</dbReference>
<protein>
    <recommendedName>
        <fullName evidence="8 9">Chromosomal replication initiator protein DnaA</fullName>
    </recommendedName>
</protein>
<sequence>MHGNSFAVDTWKAATELLRAEGKLSDSQIAFVRLAQPLALSEDLFLLGAGSEFVKNWLLEHVSAVMTTQLSEILGRPIKLQISVDSAFSEQQNHDANHHENNTDRYENAGGKTNMPVQSTYPDTKNYTAEDLDSHFTAQTITPNNIYAEDSHFSRTNTSANSFFDAPDFTETENFPTPEALNSYDEPPYRETPITTEAEIRFTNSREPNFAPEFPALTLPQMPSITTLQAQARLNPRYIFDNFVIGESNRFAHATALAVSEAPGSTYNPLFLYSDSGMGKTHLLHAIGNYTVSLYPNKKVLYISSEEFTNAFINALRDNKIYSFKDQFRNVDVLLIDDIQFISNRDSTIEEFFHTFNALSNANKQIVITSDVAPKFLQGFEERMISRFASGITASIDLPNLETRIAILEKKSAAEQLHVPRQVLEFIASKMTTNVREMEGALRRIAAFADLSSQPVSLDMAQLVLKDMLTDSDLIQVTAGIIMAQTASYFNISLEDLKSPVRTRSFTMPRHIAMYLCREMTDYSLPKIAELFDRRDHTTVLNALRKVEKQMTEKQTIFNQVTELTTRIRNAAKEQAQS</sequence>
<evidence type="ECO:0000256" key="11">
    <source>
        <dbReference type="RuleBase" id="RU004227"/>
    </source>
</evidence>
<dbReference type="SUPFAM" id="SSF48295">
    <property type="entry name" value="TrpR-like"/>
    <property type="match status" value="1"/>
</dbReference>
<keyword evidence="6 8" id="KW-0446">Lipid-binding</keyword>
<evidence type="ECO:0000259" key="14">
    <source>
        <dbReference type="SMART" id="SM00760"/>
    </source>
</evidence>
<evidence type="ECO:0000256" key="12">
    <source>
        <dbReference type="SAM" id="MobiDB-lite"/>
    </source>
</evidence>
<feature type="binding site" evidence="8">
    <location>
        <position position="277"/>
    </location>
    <ligand>
        <name>ATP</name>
        <dbReference type="ChEBI" id="CHEBI:30616"/>
    </ligand>
</feature>
<feature type="region of interest" description="Disordered" evidence="12">
    <location>
        <begin position="91"/>
        <end position="116"/>
    </location>
</feature>
<comment type="function">
    <text evidence="8 10">Plays an essential role in the initiation and regulation of chromosomal replication. ATP-DnaA binds to the origin of replication (oriC) to initiate formation of the DNA replication initiation complex once per cell cycle. Binds the DnaA box (a 9 base pair repeat at the origin) and separates the double-stranded (ds)DNA. Forms a right-handed helical filament on oriC DNA; dsDNA binds to the exterior of the filament while single-stranded (ss)DNA is stabiized in the filament's interior. The ATP-DnaA-oriC complex binds and stabilizes one strand of the AT-rich DNA unwinding element (DUE), permitting loading of DNA polymerase. After initiation quickly degrades to an ADP-DnaA complex that is not apt for DNA replication. Binds acidic phospholipids.</text>
</comment>
<proteinExistence type="inferred from homology"/>
<dbReference type="CDD" id="cd00009">
    <property type="entry name" value="AAA"/>
    <property type="match status" value="1"/>
</dbReference>
<dbReference type="PANTHER" id="PTHR30050">
    <property type="entry name" value="CHROMOSOMAL REPLICATION INITIATOR PROTEIN DNAA"/>
    <property type="match status" value="1"/>
</dbReference>
<dbReference type="PROSITE" id="PS01008">
    <property type="entry name" value="DNAA"/>
    <property type="match status" value="1"/>
</dbReference>
<evidence type="ECO:0000256" key="3">
    <source>
        <dbReference type="ARBA" id="ARBA00022705"/>
    </source>
</evidence>
<evidence type="ECO:0000256" key="1">
    <source>
        <dbReference type="ARBA" id="ARBA00006583"/>
    </source>
</evidence>
<evidence type="ECO:0000256" key="10">
    <source>
        <dbReference type="RuleBase" id="RU000577"/>
    </source>
</evidence>
<name>A0ABU1T2Q2_9ACTO</name>
<keyword evidence="4 8" id="KW-0547">Nucleotide-binding</keyword>
<evidence type="ECO:0000256" key="9">
    <source>
        <dbReference type="NCBIfam" id="TIGR00362"/>
    </source>
</evidence>
<gene>
    <name evidence="8" type="primary">dnaA</name>
    <name evidence="15" type="ORF">J2S36_001117</name>
</gene>
<comment type="similarity">
    <text evidence="1 8 11">Belongs to the DnaA family.</text>
</comment>
<dbReference type="SMART" id="SM00382">
    <property type="entry name" value="AAA"/>
    <property type="match status" value="1"/>
</dbReference>
<feature type="binding site" evidence="8">
    <location>
        <position position="279"/>
    </location>
    <ligand>
        <name>ATP</name>
        <dbReference type="ChEBI" id="CHEBI:30616"/>
    </ligand>
</feature>
<comment type="subcellular location">
    <subcellularLocation>
        <location evidence="8">Cytoplasm</location>
    </subcellularLocation>
</comment>
<dbReference type="HAMAP" id="MF_00377">
    <property type="entry name" value="DnaA_bact"/>
    <property type="match status" value="1"/>
</dbReference>
<dbReference type="NCBIfam" id="TIGR00362">
    <property type="entry name" value="DnaA"/>
    <property type="match status" value="1"/>
</dbReference>
<feature type="region of interest" description="Domain IV, binds dsDNA" evidence="8">
    <location>
        <begin position="450"/>
        <end position="578"/>
    </location>
</feature>
<dbReference type="Gene3D" id="1.10.8.60">
    <property type="match status" value="1"/>
</dbReference>
<dbReference type="InterPro" id="IPR018312">
    <property type="entry name" value="Chromosome_initiator_DnaA_CS"/>
</dbReference>
<dbReference type="InterPro" id="IPR020591">
    <property type="entry name" value="Chromosome_initiator_DnaA-like"/>
</dbReference>